<feature type="compositionally biased region" description="Low complexity" evidence="1">
    <location>
        <begin position="209"/>
        <end position="219"/>
    </location>
</feature>
<sequence>MGCTQAKPQKHSAQPQQQPPTNQLEEPSLPDHLQNPKDKLQLVLSKKTIDYLEHKRTNYDKLIDNLVQQMKISQKEFPVYNDILVDHYKTDFEQNNPGKELIHSSINFMTQEFKQFNQLESHLEESDKQLQQKTFKFLIDLYFIFSTMKSEVQLLSYWSGDYMKKYEDQDHHVTIQNDNTNTQISNLNQIELYLKQSIQKAIQNISQRQRQQQNTISSQATHQDKQFS</sequence>
<dbReference type="HOGENOM" id="CLU_1135358_0_0_1"/>
<evidence type="ECO:0000313" key="3">
    <source>
        <dbReference type="Proteomes" id="UP000000600"/>
    </source>
</evidence>
<dbReference type="KEGG" id="ptm:GSPATT00002178001"/>
<evidence type="ECO:0000313" key="2">
    <source>
        <dbReference type="EMBL" id="CAK82049.1"/>
    </source>
</evidence>
<dbReference type="GeneID" id="5035231"/>
<dbReference type="Proteomes" id="UP000000600">
    <property type="component" value="Unassembled WGS sequence"/>
</dbReference>
<feature type="region of interest" description="Disordered" evidence="1">
    <location>
        <begin position="209"/>
        <end position="228"/>
    </location>
</feature>
<dbReference type="EMBL" id="CT868429">
    <property type="protein sequence ID" value="CAK82049.1"/>
    <property type="molecule type" value="Genomic_DNA"/>
</dbReference>
<keyword evidence="3" id="KW-1185">Reference proteome</keyword>
<accession>A0DG82</accession>
<dbReference type="AlphaFoldDB" id="A0DG82"/>
<protein>
    <recommendedName>
        <fullName evidence="4">SPX domain-containing protein</fullName>
    </recommendedName>
</protein>
<feature type="region of interest" description="Disordered" evidence="1">
    <location>
        <begin position="1"/>
        <end position="36"/>
    </location>
</feature>
<name>A0DG82_PARTE</name>
<reference evidence="2 3" key="1">
    <citation type="journal article" date="2006" name="Nature">
        <title>Global trends of whole-genome duplications revealed by the ciliate Paramecium tetraurelia.</title>
        <authorList>
            <consortium name="Genoscope"/>
            <person name="Aury J.-M."/>
            <person name="Jaillon O."/>
            <person name="Duret L."/>
            <person name="Noel B."/>
            <person name="Jubin C."/>
            <person name="Porcel B.M."/>
            <person name="Segurens B."/>
            <person name="Daubin V."/>
            <person name="Anthouard V."/>
            <person name="Aiach N."/>
            <person name="Arnaiz O."/>
            <person name="Billaut A."/>
            <person name="Beisson J."/>
            <person name="Blanc I."/>
            <person name="Bouhouche K."/>
            <person name="Camara F."/>
            <person name="Duharcourt S."/>
            <person name="Guigo R."/>
            <person name="Gogendeau D."/>
            <person name="Katinka M."/>
            <person name="Keller A.-M."/>
            <person name="Kissmehl R."/>
            <person name="Klotz C."/>
            <person name="Koll F."/>
            <person name="Le Moue A."/>
            <person name="Lepere C."/>
            <person name="Malinsky S."/>
            <person name="Nowacki M."/>
            <person name="Nowak J.K."/>
            <person name="Plattner H."/>
            <person name="Poulain J."/>
            <person name="Ruiz F."/>
            <person name="Serrano V."/>
            <person name="Zagulski M."/>
            <person name="Dessen P."/>
            <person name="Betermier M."/>
            <person name="Weissenbach J."/>
            <person name="Scarpelli C."/>
            <person name="Schachter V."/>
            <person name="Sperling L."/>
            <person name="Meyer E."/>
            <person name="Cohen J."/>
            <person name="Wincker P."/>
        </authorList>
    </citation>
    <scope>NUCLEOTIDE SEQUENCE [LARGE SCALE GENOMIC DNA]</scope>
    <source>
        <strain evidence="2 3">Stock d4-2</strain>
    </source>
</reference>
<gene>
    <name evidence="2" type="ORF">GSPATT00002178001</name>
</gene>
<evidence type="ECO:0000256" key="1">
    <source>
        <dbReference type="SAM" id="MobiDB-lite"/>
    </source>
</evidence>
<dbReference type="OrthoDB" id="303213at2759"/>
<proteinExistence type="predicted"/>
<feature type="compositionally biased region" description="Polar residues" evidence="1">
    <location>
        <begin position="11"/>
        <end position="25"/>
    </location>
</feature>
<dbReference type="InParanoid" id="A0DG82"/>
<evidence type="ECO:0008006" key="4">
    <source>
        <dbReference type="Google" id="ProtNLM"/>
    </source>
</evidence>
<organism evidence="2 3">
    <name type="scientific">Paramecium tetraurelia</name>
    <dbReference type="NCBI Taxonomy" id="5888"/>
    <lineage>
        <taxon>Eukaryota</taxon>
        <taxon>Sar</taxon>
        <taxon>Alveolata</taxon>
        <taxon>Ciliophora</taxon>
        <taxon>Intramacronucleata</taxon>
        <taxon>Oligohymenophorea</taxon>
        <taxon>Peniculida</taxon>
        <taxon>Parameciidae</taxon>
        <taxon>Paramecium</taxon>
    </lineage>
</organism>
<dbReference type="RefSeq" id="XP_001449446.1">
    <property type="nucleotide sequence ID" value="XM_001449409.1"/>
</dbReference>